<dbReference type="EMBL" id="JAGGKS010000007">
    <property type="protein sequence ID" value="MBP1926525.1"/>
    <property type="molecule type" value="Genomic_DNA"/>
</dbReference>
<accession>A0ABS4GFR0</accession>
<sequence length="277" mass="31405">MKCKWCVCDMDGTLLNSDGLISIENESALKKLQEMGIEVIIASGRTDLMMKSYIKQLELKGHIICCNGGLVKKIETDEVIYKKLIDKETAEKVIKYCFENAVNFLVYTIDMVYSNSENQRAKYYENLNSSLSQEFRIPIDYIEYAEIDKLLEKDIFKVLIIEKDDERKDSIARHFSDVTELAVVTSAKGLLDIMASGVSKGDAIKKLSEELKIDLKEVIAFGDNYNDLEMFEAVGFPVAMENAVEDIKAHSKFITRSNDESGVAYAIDNLFLKHKQS</sequence>
<proteinExistence type="predicted"/>
<dbReference type="NCBIfam" id="TIGR00099">
    <property type="entry name" value="Cof-subfamily"/>
    <property type="match status" value="1"/>
</dbReference>
<dbReference type="InterPro" id="IPR006379">
    <property type="entry name" value="HAD-SF_hydro_IIB"/>
</dbReference>
<dbReference type="Gene3D" id="3.30.1240.10">
    <property type="match status" value="1"/>
</dbReference>
<dbReference type="InterPro" id="IPR023214">
    <property type="entry name" value="HAD_sf"/>
</dbReference>
<gene>
    <name evidence="1" type="ORF">J2Z76_002394</name>
</gene>
<dbReference type="RefSeq" id="WP_245210439.1">
    <property type="nucleotide sequence ID" value="NZ_JAGGKS010000007.1"/>
</dbReference>
<evidence type="ECO:0000313" key="1">
    <source>
        <dbReference type="EMBL" id="MBP1926525.1"/>
    </source>
</evidence>
<dbReference type="InterPro" id="IPR000150">
    <property type="entry name" value="Cof"/>
</dbReference>
<dbReference type="SFLD" id="SFLDS00003">
    <property type="entry name" value="Haloacid_Dehalogenase"/>
    <property type="match status" value="1"/>
</dbReference>
<reference evidence="1 2" key="1">
    <citation type="submission" date="2021-03" db="EMBL/GenBank/DDBJ databases">
        <title>Genomic Encyclopedia of Type Strains, Phase IV (KMG-IV): sequencing the most valuable type-strain genomes for metagenomic binning, comparative biology and taxonomic classification.</title>
        <authorList>
            <person name="Goeker M."/>
        </authorList>
    </citation>
    <scope>NUCLEOTIDE SEQUENCE [LARGE SCALE GENOMIC DNA]</scope>
    <source>
        <strain evidence="1 2">DSM 24004</strain>
    </source>
</reference>
<dbReference type="SUPFAM" id="SSF56784">
    <property type="entry name" value="HAD-like"/>
    <property type="match status" value="1"/>
</dbReference>
<dbReference type="Proteomes" id="UP001519342">
    <property type="component" value="Unassembled WGS sequence"/>
</dbReference>
<dbReference type="Pfam" id="PF08282">
    <property type="entry name" value="Hydrolase_3"/>
    <property type="match status" value="1"/>
</dbReference>
<keyword evidence="2" id="KW-1185">Reference proteome</keyword>
<protein>
    <submittedName>
        <fullName evidence="1">Cof subfamily protein (Haloacid dehalogenase superfamily)</fullName>
    </submittedName>
</protein>
<name>A0ABS4GFR0_9FIRM</name>
<dbReference type="NCBIfam" id="TIGR01484">
    <property type="entry name" value="HAD-SF-IIB"/>
    <property type="match status" value="1"/>
</dbReference>
<dbReference type="PANTHER" id="PTHR10000:SF8">
    <property type="entry name" value="HAD SUPERFAMILY HYDROLASE-LIKE, TYPE 3"/>
    <property type="match status" value="1"/>
</dbReference>
<evidence type="ECO:0000313" key="2">
    <source>
        <dbReference type="Proteomes" id="UP001519342"/>
    </source>
</evidence>
<dbReference type="SFLD" id="SFLDG01144">
    <property type="entry name" value="C2.B.4:_PGP_Like"/>
    <property type="match status" value="1"/>
</dbReference>
<organism evidence="1 2">
    <name type="scientific">Sedimentibacter acidaminivorans</name>
    <dbReference type="NCBI Taxonomy" id="913099"/>
    <lineage>
        <taxon>Bacteria</taxon>
        <taxon>Bacillati</taxon>
        <taxon>Bacillota</taxon>
        <taxon>Tissierellia</taxon>
        <taxon>Sedimentibacter</taxon>
    </lineage>
</organism>
<comment type="caution">
    <text evidence="1">The sequence shown here is derived from an EMBL/GenBank/DDBJ whole genome shotgun (WGS) entry which is preliminary data.</text>
</comment>
<dbReference type="PROSITE" id="PS01229">
    <property type="entry name" value="COF_2"/>
    <property type="match status" value="1"/>
</dbReference>
<dbReference type="SFLD" id="SFLDG01140">
    <property type="entry name" value="C2.B:_Phosphomannomutase_and_P"/>
    <property type="match status" value="1"/>
</dbReference>
<dbReference type="CDD" id="cd07516">
    <property type="entry name" value="HAD_Pase"/>
    <property type="match status" value="1"/>
</dbReference>
<dbReference type="Gene3D" id="3.40.50.1000">
    <property type="entry name" value="HAD superfamily/HAD-like"/>
    <property type="match status" value="1"/>
</dbReference>
<dbReference type="InterPro" id="IPR036412">
    <property type="entry name" value="HAD-like_sf"/>
</dbReference>
<dbReference type="PANTHER" id="PTHR10000">
    <property type="entry name" value="PHOSPHOSERINE PHOSPHATASE"/>
    <property type="match status" value="1"/>
</dbReference>